<proteinExistence type="predicted"/>
<gene>
    <name evidence="1" type="ORF">MPDQ_000472</name>
</gene>
<keyword evidence="2" id="KW-1185">Reference proteome</keyword>
<dbReference type="AlphaFoldDB" id="A0A507QTS4"/>
<reference evidence="1 2" key="1">
    <citation type="submission" date="2019-06" db="EMBL/GenBank/DDBJ databases">
        <title>Wine fermentation using esterase from Monascus purpureus.</title>
        <authorList>
            <person name="Geng C."/>
            <person name="Zhang Y."/>
        </authorList>
    </citation>
    <scope>NUCLEOTIDE SEQUENCE [LARGE SCALE GENOMIC DNA]</scope>
    <source>
        <strain evidence="1">HQ1</strain>
    </source>
</reference>
<comment type="caution">
    <text evidence="1">The sequence shown here is derived from an EMBL/GenBank/DDBJ whole genome shotgun (WGS) entry which is preliminary data.</text>
</comment>
<evidence type="ECO:0000313" key="1">
    <source>
        <dbReference type="EMBL" id="TQB70444.1"/>
    </source>
</evidence>
<dbReference type="Proteomes" id="UP000319663">
    <property type="component" value="Unassembled WGS sequence"/>
</dbReference>
<evidence type="ECO:0000313" key="2">
    <source>
        <dbReference type="Proteomes" id="UP000319663"/>
    </source>
</evidence>
<sequence>MAEEEPYNVLQDIWEDMAEEEQEEIISQLHRYREELHSVKGDFIGSIGKLSCKDPPFMSELDSFGLYADEVEFHERSFRQWGLQRGSMSLSNSGVCVGAAMA</sequence>
<protein>
    <submittedName>
        <fullName evidence="1">Uncharacterized protein</fullName>
    </submittedName>
</protein>
<accession>A0A507QTS4</accession>
<dbReference type="STRING" id="5098.A0A507QTS4"/>
<name>A0A507QTS4_MONPU</name>
<organism evidence="1 2">
    <name type="scientific">Monascus purpureus</name>
    <name type="common">Red mold</name>
    <name type="synonym">Monascus anka</name>
    <dbReference type="NCBI Taxonomy" id="5098"/>
    <lineage>
        <taxon>Eukaryota</taxon>
        <taxon>Fungi</taxon>
        <taxon>Dikarya</taxon>
        <taxon>Ascomycota</taxon>
        <taxon>Pezizomycotina</taxon>
        <taxon>Eurotiomycetes</taxon>
        <taxon>Eurotiomycetidae</taxon>
        <taxon>Eurotiales</taxon>
        <taxon>Aspergillaceae</taxon>
        <taxon>Monascus</taxon>
    </lineage>
</organism>
<dbReference type="EMBL" id="VIFY01000108">
    <property type="protein sequence ID" value="TQB70444.1"/>
    <property type="molecule type" value="Genomic_DNA"/>
</dbReference>